<dbReference type="Proteomes" id="UP000797356">
    <property type="component" value="Chromosome 11"/>
</dbReference>
<reference evidence="2" key="2">
    <citation type="submission" date="2019-07" db="EMBL/GenBank/DDBJ databases">
        <authorList>
            <person name="Yang Y."/>
            <person name="Bocs S."/>
            <person name="Baudouin L."/>
        </authorList>
    </citation>
    <scope>NUCLEOTIDE SEQUENCE</scope>
    <source>
        <tissue evidence="2">Spear leaf of Hainan Tall coconut</tissue>
    </source>
</reference>
<dbReference type="AlphaFoldDB" id="A0A8K0IQ73"/>
<evidence type="ECO:0000313" key="3">
    <source>
        <dbReference type="Proteomes" id="UP000797356"/>
    </source>
</evidence>
<protein>
    <submittedName>
        <fullName evidence="2">Uncharacterized protein</fullName>
    </submittedName>
</protein>
<keyword evidence="3" id="KW-1185">Reference proteome</keyword>
<comment type="caution">
    <text evidence="2">The sequence shown here is derived from an EMBL/GenBank/DDBJ whole genome shotgun (WGS) entry which is preliminary data.</text>
</comment>
<evidence type="ECO:0000256" key="1">
    <source>
        <dbReference type="SAM" id="MobiDB-lite"/>
    </source>
</evidence>
<reference evidence="2" key="1">
    <citation type="journal article" date="2017" name="Gigascience">
        <title>The genome draft of coconut (Cocos nucifera).</title>
        <authorList>
            <person name="Xiao Y."/>
            <person name="Xu P."/>
            <person name="Fan H."/>
            <person name="Baudouin L."/>
            <person name="Xia W."/>
            <person name="Bocs S."/>
            <person name="Xu J."/>
            <person name="Li Q."/>
            <person name="Guo A."/>
            <person name="Zhou L."/>
            <person name="Li J."/>
            <person name="Wu Y."/>
            <person name="Ma Z."/>
            <person name="Armero A."/>
            <person name="Issali A.E."/>
            <person name="Liu N."/>
            <person name="Peng M."/>
            <person name="Yang Y."/>
        </authorList>
    </citation>
    <scope>NUCLEOTIDE SEQUENCE</scope>
    <source>
        <tissue evidence="2">Spear leaf of Hainan Tall coconut</tissue>
    </source>
</reference>
<dbReference type="EMBL" id="CM017882">
    <property type="protein sequence ID" value="KAG1363569.1"/>
    <property type="molecule type" value="Genomic_DNA"/>
</dbReference>
<organism evidence="2 3">
    <name type="scientific">Cocos nucifera</name>
    <name type="common">Coconut palm</name>
    <dbReference type="NCBI Taxonomy" id="13894"/>
    <lineage>
        <taxon>Eukaryota</taxon>
        <taxon>Viridiplantae</taxon>
        <taxon>Streptophyta</taxon>
        <taxon>Embryophyta</taxon>
        <taxon>Tracheophyta</taxon>
        <taxon>Spermatophyta</taxon>
        <taxon>Magnoliopsida</taxon>
        <taxon>Liliopsida</taxon>
        <taxon>Arecaceae</taxon>
        <taxon>Arecoideae</taxon>
        <taxon>Cocoseae</taxon>
        <taxon>Attaleinae</taxon>
        <taxon>Cocos</taxon>
    </lineage>
</organism>
<proteinExistence type="predicted"/>
<feature type="region of interest" description="Disordered" evidence="1">
    <location>
        <begin position="140"/>
        <end position="166"/>
    </location>
</feature>
<accession>A0A8K0IQ73</accession>
<evidence type="ECO:0000313" key="2">
    <source>
        <dbReference type="EMBL" id="KAG1363569.1"/>
    </source>
</evidence>
<name>A0A8K0IQ73_COCNU</name>
<sequence>MVDVNLDVRAFEDMADEVLHLEDAGARVHGGVGGTSAIEEALLLTIGHHSGGLLHGFIIMEDVDAVLLYDGDHVVVIANEVSLSLEIVGVRCDDKWDNLFHDSKKVRNYKARTMASTIDSSIGVRPSYWAMERHDWNSKCKSMRKGSSKGGMAKMGDIGSDRKGVE</sequence>
<gene>
    <name evidence="2" type="ORF">COCNU_11G003960</name>
</gene>